<keyword evidence="6" id="KW-0808">Transferase</keyword>
<evidence type="ECO:0000256" key="10">
    <source>
        <dbReference type="ARBA" id="ARBA00023034"/>
    </source>
</evidence>
<evidence type="ECO:0000256" key="4">
    <source>
        <dbReference type="ARBA" id="ARBA00012671"/>
    </source>
</evidence>
<evidence type="ECO:0000256" key="3">
    <source>
        <dbReference type="ARBA" id="ARBA00007477"/>
    </source>
</evidence>
<evidence type="ECO:0000256" key="5">
    <source>
        <dbReference type="ARBA" id="ARBA00022676"/>
    </source>
</evidence>
<keyword evidence="12" id="KW-0325">Glycoprotein</keyword>
<protein>
    <recommendedName>
        <fullName evidence="4">alpha-1,6-mannosyl-glycoprotein 6-beta-N-acetylglucosaminyltransferase</fullName>
        <ecNumber evidence="4">2.4.1.155</ecNumber>
    </recommendedName>
</protein>
<proteinExistence type="inferred from homology"/>
<comment type="similarity">
    <text evidence="3">Belongs to the glycosyltransferase 18 family.</text>
</comment>
<dbReference type="PANTHER" id="PTHR15075:SF2">
    <property type="entry name" value="ALPHA-1,6-MANNOSYLGLYCOPROTEIN 6-BETA-N-ACETYLGLUCOSAMINYLTRANSFERASE"/>
    <property type="match status" value="1"/>
</dbReference>
<dbReference type="EMBL" id="CATQJL010000305">
    <property type="protein sequence ID" value="CAJ0603234.1"/>
    <property type="molecule type" value="Genomic_DNA"/>
</dbReference>
<gene>
    <name evidence="15" type="ORF">CYNAS_LOCUS15217</name>
</gene>
<evidence type="ECO:0000256" key="11">
    <source>
        <dbReference type="ARBA" id="ARBA00023136"/>
    </source>
</evidence>
<dbReference type="PANTHER" id="PTHR15075">
    <property type="entry name" value="ALPHA-MANNOSIDE BETA-1,6-N-ACETYLGLUCOSAMINYLTRANSFERASE"/>
    <property type="match status" value="1"/>
</dbReference>
<keyword evidence="7" id="KW-0812">Transmembrane</keyword>
<comment type="catalytic activity">
    <reaction evidence="13">
        <text>N(4)-{beta-D-GlcNAc-(1-&gt;2)-[beta-D-GlcNAc-(1-&gt;4)]-alpha-D-Man-(1-&gt;3)-[beta-D-GlcNAc-(1-&gt;2)-alpha-D-Man-(1-&gt;6)]-beta-D-Man-(1-&gt;4)-beta-D-GlcNAc-(1-&gt;4)-beta-D-GlcNAc}-L-asparaginyl-[protein] + UDP-N-acetyl-alpha-D-glucosamine = N(4)-{beta-D-GlcNAc-(1-&gt;2)-[beta-D-GlcNAc-(1-&gt;4)]-alpha-D-Man-(1-&gt;3)-[beta-D-GlcNAc-(1-&gt;2)-[beta-D-GlcNAc-(1-&gt;6)]-alpha-D-Man-(1-&gt;6)]-beta-D-Man-(1-&gt;4)-beta-D-GlcNAc-(1-&gt;4)-beta-D-GlcNAc}-L-asparaginyl-[protein] + UDP + H(+)</text>
        <dbReference type="Rhea" id="RHEA:16921"/>
        <dbReference type="Rhea" id="RHEA-COMP:14374"/>
        <dbReference type="Rhea" id="RHEA-COMP:14377"/>
        <dbReference type="ChEBI" id="CHEBI:15378"/>
        <dbReference type="ChEBI" id="CHEBI:57705"/>
        <dbReference type="ChEBI" id="CHEBI:58223"/>
        <dbReference type="ChEBI" id="CHEBI:139507"/>
        <dbReference type="ChEBI" id="CHEBI:139510"/>
        <dbReference type="EC" id="2.4.1.155"/>
    </reaction>
</comment>
<dbReference type="InterPro" id="IPR052105">
    <property type="entry name" value="MGAT5_Glycosyltransferase"/>
</dbReference>
<evidence type="ECO:0000259" key="14">
    <source>
        <dbReference type="Pfam" id="PF15024"/>
    </source>
</evidence>
<keyword evidence="8" id="KW-0735">Signal-anchor</keyword>
<sequence>MPYSDKLLRRIPHFKCRIRLLDSFGTHIEFSDSDYYNKHKTELGGKGNAYGGIGLQLLQHWTFFPHTPDNDFLGFAVHSPDVKPFFERGSHERPASLVYGKAAYMWNNKDGVLDVLKNLTEVHATVADAAKSKTAIFVNVTNHGILTGVNIASLLKSVDIFMGLGFPIEGPAPLEALANGAVFINAKFTRL</sequence>
<evidence type="ECO:0000256" key="7">
    <source>
        <dbReference type="ARBA" id="ARBA00022692"/>
    </source>
</evidence>
<dbReference type="GO" id="GO:0000139">
    <property type="term" value="C:Golgi membrane"/>
    <property type="evidence" value="ECO:0007669"/>
    <property type="project" value="UniProtKB-SubCell"/>
</dbReference>
<accession>A0AA36H390</accession>
<dbReference type="EC" id="2.4.1.155" evidence="4"/>
<dbReference type="GO" id="GO:0006487">
    <property type="term" value="P:protein N-linked glycosylation"/>
    <property type="evidence" value="ECO:0007669"/>
    <property type="project" value="TreeGrafter"/>
</dbReference>
<keyword evidence="9" id="KW-1133">Transmembrane helix</keyword>
<evidence type="ECO:0000256" key="12">
    <source>
        <dbReference type="ARBA" id="ARBA00023180"/>
    </source>
</evidence>
<keyword evidence="11" id="KW-0472">Membrane</keyword>
<organism evidence="15 16">
    <name type="scientific">Cylicocyclus nassatus</name>
    <name type="common">Nematode worm</name>
    <dbReference type="NCBI Taxonomy" id="53992"/>
    <lineage>
        <taxon>Eukaryota</taxon>
        <taxon>Metazoa</taxon>
        <taxon>Ecdysozoa</taxon>
        <taxon>Nematoda</taxon>
        <taxon>Chromadorea</taxon>
        <taxon>Rhabditida</taxon>
        <taxon>Rhabditina</taxon>
        <taxon>Rhabditomorpha</taxon>
        <taxon>Strongyloidea</taxon>
        <taxon>Strongylidae</taxon>
        <taxon>Cylicocyclus</taxon>
    </lineage>
</organism>
<dbReference type="AlphaFoldDB" id="A0AA36H390"/>
<comment type="pathway">
    <text evidence="2">Protein modification; protein glycosylation.</text>
</comment>
<dbReference type="Proteomes" id="UP001176961">
    <property type="component" value="Unassembled WGS sequence"/>
</dbReference>
<dbReference type="Pfam" id="PF15024">
    <property type="entry name" value="Glyco_transf_18"/>
    <property type="match status" value="1"/>
</dbReference>
<feature type="domain" description="Glycosyltransferase family 18 catalytic" evidence="14">
    <location>
        <begin position="10"/>
        <end position="189"/>
    </location>
</feature>
<comment type="caution">
    <text evidence="15">The sequence shown here is derived from an EMBL/GenBank/DDBJ whole genome shotgun (WGS) entry which is preliminary data.</text>
</comment>
<comment type="subcellular location">
    <subcellularLocation>
        <location evidence="1">Golgi apparatus membrane</location>
        <topology evidence="1">Single-pass type II membrane protein</topology>
    </subcellularLocation>
</comment>
<dbReference type="InterPro" id="IPR026116">
    <property type="entry name" value="GT18_cat"/>
</dbReference>
<evidence type="ECO:0000313" key="16">
    <source>
        <dbReference type="Proteomes" id="UP001176961"/>
    </source>
</evidence>
<keyword evidence="10" id="KW-0333">Golgi apparatus</keyword>
<evidence type="ECO:0000256" key="13">
    <source>
        <dbReference type="ARBA" id="ARBA00048243"/>
    </source>
</evidence>
<evidence type="ECO:0000256" key="1">
    <source>
        <dbReference type="ARBA" id="ARBA00004323"/>
    </source>
</evidence>
<keyword evidence="16" id="KW-1185">Reference proteome</keyword>
<evidence type="ECO:0000256" key="2">
    <source>
        <dbReference type="ARBA" id="ARBA00004922"/>
    </source>
</evidence>
<reference evidence="15" key="1">
    <citation type="submission" date="2023-07" db="EMBL/GenBank/DDBJ databases">
        <authorList>
            <consortium name="CYATHOMIX"/>
        </authorList>
    </citation>
    <scope>NUCLEOTIDE SEQUENCE</scope>
    <source>
        <strain evidence="15">N/A</strain>
    </source>
</reference>
<evidence type="ECO:0000256" key="9">
    <source>
        <dbReference type="ARBA" id="ARBA00022989"/>
    </source>
</evidence>
<evidence type="ECO:0000256" key="8">
    <source>
        <dbReference type="ARBA" id="ARBA00022968"/>
    </source>
</evidence>
<evidence type="ECO:0000256" key="6">
    <source>
        <dbReference type="ARBA" id="ARBA00022679"/>
    </source>
</evidence>
<name>A0AA36H390_CYLNA</name>
<dbReference type="GO" id="GO:0030144">
    <property type="term" value="F:alpha-1,6-mannosylglycoprotein 6-beta-N-acetylglucosaminyltransferase activity"/>
    <property type="evidence" value="ECO:0007669"/>
    <property type="project" value="UniProtKB-EC"/>
</dbReference>
<keyword evidence="5" id="KW-0328">Glycosyltransferase</keyword>
<evidence type="ECO:0000313" key="15">
    <source>
        <dbReference type="EMBL" id="CAJ0603234.1"/>
    </source>
</evidence>